<evidence type="ECO:0000259" key="1">
    <source>
        <dbReference type="Pfam" id="PF00899"/>
    </source>
</evidence>
<dbReference type="Pfam" id="PF00899">
    <property type="entry name" value="ThiF"/>
    <property type="match status" value="1"/>
</dbReference>
<evidence type="ECO:0000259" key="2">
    <source>
        <dbReference type="Pfam" id="PF26398"/>
    </source>
</evidence>
<dbReference type="Proteomes" id="UP000016842">
    <property type="component" value="Unassembled WGS sequence"/>
</dbReference>
<dbReference type="GO" id="GO:0061503">
    <property type="term" value="F:tRNA threonylcarbamoyladenosine dehydratase"/>
    <property type="evidence" value="ECO:0007669"/>
    <property type="project" value="TreeGrafter"/>
</dbReference>
<reference evidence="3 4" key="1">
    <citation type="journal article" date="2014" name="FEMS Microbiol. Lett.">
        <title>Genome sequencing analysis reveals virulence-related gene content of Ochrobactrum intermedium strain 229E, a urease-positive strain isolated from the human gastric niche.</title>
        <authorList>
            <person name="Kulkarni G.J."/>
            <person name="Shetty S."/>
            <person name="Dharne M.S."/>
            <person name="Shouche Y.S."/>
        </authorList>
    </citation>
    <scope>NUCLEOTIDE SEQUENCE [LARGE SCALE GENOMIC DNA]</scope>
    <source>
        <strain evidence="3 4">229E</strain>
    </source>
</reference>
<evidence type="ECO:0000313" key="3">
    <source>
        <dbReference type="EMBL" id="ERM00080.1"/>
    </source>
</evidence>
<dbReference type="InterPro" id="IPR058964">
    <property type="entry name" value="Cap2_linker"/>
</dbReference>
<evidence type="ECO:0000313" key="4">
    <source>
        <dbReference type="Proteomes" id="UP000016842"/>
    </source>
</evidence>
<dbReference type="GO" id="GO:0008641">
    <property type="term" value="F:ubiquitin-like modifier activating enzyme activity"/>
    <property type="evidence" value="ECO:0007669"/>
    <property type="project" value="InterPro"/>
</dbReference>
<dbReference type="Gene3D" id="3.40.50.720">
    <property type="entry name" value="NAD(P)-binding Rossmann-like Domain"/>
    <property type="match status" value="1"/>
</dbReference>
<dbReference type="AlphaFoldDB" id="U4V271"/>
<sequence length="593" mass="65044">MFVPEVLQSVSDQIADHPRIRCTATWSSDSEGRWSLLFVAILSGASTEFISAETSWYVVFVPWTKSVTVYPAMIGGISATFQHQSFNREGNGSQPWRLGNPCLDRPAGVFGRASWNGQPDTIDEKIVWYLERLLIWIDAAATGELSIEGEPLELPAGPRQTGFPPVVGFVGADDDLAFWLGRTNEWGWVDLTKLPGAKLSYAMTTFRDRQLAPIRKSVWGRAIAEAAPAKTDLWIALNDLPVLAPWELPRTWADLSSHLDSQGVQLADVFEVAGADRRQRKDDRGTVTLFLGFPLAELIGEAPSKYHWIAVGSIELSDRKTKKNGFRANEQTRRFLDRTRPTANSSLTWLRTVNWEPDQIRTRSGFGTGTASQRVLIIGAGSLGGAVAENLVRMGVTRMGILDLDIVDVGNLTRHVLGMDAVGHGKAVALANALSLIMPDAEVTGIVASFPPGTDELAEKLRSFDVIIDCTGSDAVLDAMAEFDWGGEKIFVSLAMTWRAEGLLVFTASEAAFPAIDAKQSFNEMNVPPTDFGDARMEGGIGCWHPVFPATAADVRLWSSVATTTILEAIRSPKRRCQYFRQRFDGTIEKLNG</sequence>
<feature type="domain" description="THIF-type NAD/FAD binding fold" evidence="1">
    <location>
        <begin position="372"/>
        <end position="471"/>
    </location>
</feature>
<dbReference type="PATRIC" id="fig|1337887.3.peg.4810"/>
<dbReference type="InterPro" id="IPR035985">
    <property type="entry name" value="Ubiquitin-activating_enz"/>
</dbReference>
<protein>
    <submittedName>
        <fullName evidence="3">Uncharacterized protein</fullName>
    </submittedName>
</protein>
<gene>
    <name evidence="3" type="ORF">Q644_06965</name>
</gene>
<dbReference type="InterPro" id="IPR000594">
    <property type="entry name" value="ThiF_NAD_FAD-bd"/>
</dbReference>
<comment type="caution">
    <text evidence="3">The sequence shown here is derived from an EMBL/GenBank/DDBJ whole genome shotgun (WGS) entry which is preliminary data.</text>
</comment>
<dbReference type="GO" id="GO:0061504">
    <property type="term" value="P:cyclic threonylcarbamoyladenosine biosynthetic process"/>
    <property type="evidence" value="ECO:0007669"/>
    <property type="project" value="TreeGrafter"/>
</dbReference>
<dbReference type="SUPFAM" id="SSF69572">
    <property type="entry name" value="Activating enzymes of the ubiquitin-like proteins"/>
    <property type="match status" value="1"/>
</dbReference>
<dbReference type="PANTHER" id="PTHR43267">
    <property type="entry name" value="TRNA THREONYLCARBAMOYLADENOSINE DEHYDRATASE"/>
    <property type="match status" value="1"/>
</dbReference>
<feature type="domain" description="Cap2 central linker" evidence="2">
    <location>
        <begin position="143"/>
        <end position="355"/>
    </location>
</feature>
<dbReference type="Pfam" id="PF26398">
    <property type="entry name" value="Cap2_linker"/>
    <property type="match status" value="1"/>
</dbReference>
<accession>U4V271</accession>
<dbReference type="EMBL" id="ASXJ01000343">
    <property type="protein sequence ID" value="ERM00080.1"/>
    <property type="molecule type" value="Genomic_DNA"/>
</dbReference>
<organism evidence="3 4">
    <name type="scientific">Brucella intermedia 229E</name>
    <dbReference type="NCBI Taxonomy" id="1337887"/>
    <lineage>
        <taxon>Bacteria</taxon>
        <taxon>Pseudomonadati</taxon>
        <taxon>Pseudomonadota</taxon>
        <taxon>Alphaproteobacteria</taxon>
        <taxon>Hyphomicrobiales</taxon>
        <taxon>Brucellaceae</taxon>
        <taxon>Brucella/Ochrobactrum group</taxon>
        <taxon>Brucella</taxon>
    </lineage>
</organism>
<dbReference type="InterPro" id="IPR045886">
    <property type="entry name" value="ThiF/MoeB/HesA"/>
</dbReference>
<dbReference type="PANTHER" id="PTHR43267:SF1">
    <property type="entry name" value="TRNA THREONYLCARBAMOYLADENOSINE DEHYDRATASE"/>
    <property type="match status" value="1"/>
</dbReference>
<proteinExistence type="predicted"/>
<name>U4V271_9HYPH</name>